<reference evidence="12" key="1">
    <citation type="journal article" date="2021" name="PeerJ">
        <title>Extensive microbial diversity within the chicken gut microbiome revealed by metagenomics and culture.</title>
        <authorList>
            <person name="Gilroy R."/>
            <person name="Ravi A."/>
            <person name="Getino M."/>
            <person name="Pursley I."/>
            <person name="Horton D.L."/>
            <person name="Alikhan N.F."/>
            <person name="Baker D."/>
            <person name="Gharbi K."/>
            <person name="Hall N."/>
            <person name="Watson M."/>
            <person name="Adriaenssens E.M."/>
            <person name="Foster-Nyarko E."/>
            <person name="Jarju S."/>
            <person name="Secka A."/>
            <person name="Antonio M."/>
            <person name="Oren A."/>
            <person name="Chaudhuri R.R."/>
            <person name="La Ragione R."/>
            <person name="Hildebrand F."/>
            <person name="Pallen M.J."/>
        </authorList>
    </citation>
    <scope>NUCLEOTIDE SEQUENCE</scope>
    <source>
        <strain evidence="12">ChiSjej5B23-15282</strain>
    </source>
</reference>
<feature type="region of interest" description="Disordered" evidence="10">
    <location>
        <begin position="1"/>
        <end position="35"/>
    </location>
</feature>
<feature type="transmembrane region" description="Helical" evidence="11">
    <location>
        <begin position="79"/>
        <end position="106"/>
    </location>
</feature>
<keyword evidence="9" id="KW-0046">Antibiotic resistance</keyword>
<feature type="compositionally biased region" description="Basic and acidic residues" evidence="10">
    <location>
        <begin position="8"/>
        <end position="27"/>
    </location>
</feature>
<proteinExistence type="inferred from homology"/>
<evidence type="ECO:0000256" key="11">
    <source>
        <dbReference type="SAM" id="Phobius"/>
    </source>
</evidence>
<feature type="transmembrane region" description="Helical" evidence="11">
    <location>
        <begin position="423"/>
        <end position="445"/>
    </location>
</feature>
<evidence type="ECO:0000256" key="9">
    <source>
        <dbReference type="ARBA" id="ARBA00023251"/>
    </source>
</evidence>
<evidence type="ECO:0000256" key="6">
    <source>
        <dbReference type="ARBA" id="ARBA00022692"/>
    </source>
</evidence>
<comment type="similarity">
    <text evidence="2">Belongs to the multi antimicrobial extrusion (MATE) (TC 2.A.66.1) family. MepA subfamily.</text>
</comment>
<evidence type="ECO:0000256" key="8">
    <source>
        <dbReference type="ARBA" id="ARBA00023136"/>
    </source>
</evidence>
<dbReference type="Proteomes" id="UP000824243">
    <property type="component" value="Unassembled WGS sequence"/>
</dbReference>
<dbReference type="InterPro" id="IPR002528">
    <property type="entry name" value="MATE_fam"/>
</dbReference>
<accession>A0A9D1VYE0</accession>
<dbReference type="GO" id="GO:0015297">
    <property type="term" value="F:antiporter activity"/>
    <property type="evidence" value="ECO:0007669"/>
    <property type="project" value="InterPro"/>
</dbReference>
<dbReference type="PANTHER" id="PTHR43823:SF3">
    <property type="entry name" value="MULTIDRUG EXPORT PROTEIN MEPA"/>
    <property type="match status" value="1"/>
</dbReference>
<dbReference type="GO" id="GO:0005886">
    <property type="term" value="C:plasma membrane"/>
    <property type="evidence" value="ECO:0007669"/>
    <property type="project" value="UniProtKB-SubCell"/>
</dbReference>
<evidence type="ECO:0000256" key="2">
    <source>
        <dbReference type="ARBA" id="ARBA00008417"/>
    </source>
</evidence>
<evidence type="ECO:0000256" key="1">
    <source>
        <dbReference type="ARBA" id="ARBA00004651"/>
    </source>
</evidence>
<dbReference type="CDD" id="cd13143">
    <property type="entry name" value="MATE_MepA_like"/>
    <property type="match status" value="1"/>
</dbReference>
<comment type="subcellular location">
    <subcellularLocation>
        <location evidence="1">Cell membrane</location>
        <topology evidence="1">Multi-pass membrane protein</topology>
    </subcellularLocation>
</comment>
<keyword evidence="8 11" id="KW-0472">Membrane</keyword>
<feature type="transmembrane region" description="Helical" evidence="11">
    <location>
        <begin position="352"/>
        <end position="375"/>
    </location>
</feature>
<evidence type="ECO:0000256" key="7">
    <source>
        <dbReference type="ARBA" id="ARBA00022989"/>
    </source>
</evidence>
<organism evidence="12 13">
    <name type="scientific">Candidatus Mediterraneibacter caccavium</name>
    <dbReference type="NCBI Taxonomy" id="2838661"/>
    <lineage>
        <taxon>Bacteria</taxon>
        <taxon>Bacillati</taxon>
        <taxon>Bacillota</taxon>
        <taxon>Clostridia</taxon>
        <taxon>Lachnospirales</taxon>
        <taxon>Lachnospiraceae</taxon>
        <taxon>Mediterraneibacter</taxon>
    </lineage>
</organism>
<feature type="transmembrane region" description="Helical" evidence="11">
    <location>
        <begin position="262"/>
        <end position="284"/>
    </location>
</feature>
<evidence type="ECO:0000313" key="12">
    <source>
        <dbReference type="EMBL" id="HIX49244.1"/>
    </source>
</evidence>
<dbReference type="PIRSF" id="PIRSF006603">
    <property type="entry name" value="DinF"/>
    <property type="match status" value="1"/>
</dbReference>
<evidence type="ECO:0000256" key="5">
    <source>
        <dbReference type="ARBA" id="ARBA00022475"/>
    </source>
</evidence>
<dbReference type="GO" id="GO:0042910">
    <property type="term" value="F:xenobiotic transmembrane transporter activity"/>
    <property type="evidence" value="ECO:0007669"/>
    <property type="project" value="InterPro"/>
</dbReference>
<protein>
    <recommendedName>
        <fullName evidence="3">Multidrug export protein MepA</fullName>
    </recommendedName>
</protein>
<feature type="transmembrane region" description="Helical" evidence="11">
    <location>
        <begin position="451"/>
        <end position="474"/>
    </location>
</feature>
<dbReference type="GO" id="GO:0046677">
    <property type="term" value="P:response to antibiotic"/>
    <property type="evidence" value="ECO:0007669"/>
    <property type="project" value="UniProtKB-KW"/>
</dbReference>
<sequence length="487" mass="52540">MTKTGQKQTEEKQTGRKPAEKQTDGNRSESGAAQDKEFLRTEPLGKLLLKLALPTVAAQLINMLYNIVDRIYIGHIPDIGATALTGVGVCMPLIMIVSAFAALVGYGGAPRASIFMGKKDKGSAEKTLGNCFVLQIIISVVLTAVLLIWNRDFLMAFGASENTIGYGVSYMNIYALGTIFVEITLGMNAFITAQGFAKTGMLSVLIGAVANIILDPIFIFGLDMDVKGAALATIISQALSCIWVVSFLCGKRTFLKIRKKNLGLTPKIILPCLALGVATFIMQASESVISVCFNSSLQKYGGDIAVGAMTILTSVMQFAMLPLQGLGQGAQPIISYCYGAGDTARVRSAFKLLLKVSMTYAALLWLLVMLFPGGFAAMFTSDAELMDYTGTALRIYMASMFLFGIQMACQMTFNALGKAVESIVVAVMRKFVLLIPLIYIMPQIIRSDQTLAVYMAEPIADLFAVTFTAILFTVQFKKILAKIRTGS</sequence>
<evidence type="ECO:0000256" key="10">
    <source>
        <dbReference type="SAM" id="MobiDB-lite"/>
    </source>
</evidence>
<evidence type="ECO:0000256" key="4">
    <source>
        <dbReference type="ARBA" id="ARBA00022448"/>
    </source>
</evidence>
<feature type="transmembrane region" description="Helical" evidence="11">
    <location>
        <begin position="47"/>
        <end position="67"/>
    </location>
</feature>
<comment type="caution">
    <text evidence="12">The sequence shown here is derived from an EMBL/GenBank/DDBJ whole genome shotgun (WGS) entry which is preliminary data.</text>
</comment>
<keyword evidence="7 11" id="KW-1133">Transmembrane helix</keyword>
<feature type="transmembrane region" description="Helical" evidence="11">
    <location>
        <begin position="127"/>
        <end position="149"/>
    </location>
</feature>
<reference evidence="12" key="2">
    <citation type="submission" date="2021-04" db="EMBL/GenBank/DDBJ databases">
        <authorList>
            <person name="Gilroy R."/>
        </authorList>
    </citation>
    <scope>NUCLEOTIDE SEQUENCE</scope>
    <source>
        <strain evidence="12">ChiSjej5B23-15282</strain>
    </source>
</reference>
<keyword evidence="6 11" id="KW-0812">Transmembrane</keyword>
<feature type="transmembrane region" description="Helical" evidence="11">
    <location>
        <begin position="304"/>
        <end position="323"/>
    </location>
</feature>
<dbReference type="PANTHER" id="PTHR43823">
    <property type="entry name" value="SPORULATION PROTEIN YKVU"/>
    <property type="match status" value="1"/>
</dbReference>
<dbReference type="EMBL" id="DXFA01000160">
    <property type="protein sequence ID" value="HIX49244.1"/>
    <property type="molecule type" value="Genomic_DNA"/>
</dbReference>
<gene>
    <name evidence="12" type="ORF">H9981_09600</name>
</gene>
<feature type="transmembrane region" description="Helical" evidence="11">
    <location>
        <begin position="228"/>
        <end position="250"/>
    </location>
</feature>
<evidence type="ECO:0000256" key="3">
    <source>
        <dbReference type="ARBA" id="ARBA00022106"/>
    </source>
</evidence>
<keyword evidence="5" id="KW-1003">Cell membrane</keyword>
<dbReference type="AlphaFoldDB" id="A0A9D1VYE0"/>
<dbReference type="Pfam" id="PF01554">
    <property type="entry name" value="MatE"/>
    <property type="match status" value="2"/>
</dbReference>
<dbReference type="InterPro" id="IPR048279">
    <property type="entry name" value="MdtK-like"/>
</dbReference>
<keyword evidence="4" id="KW-0813">Transport</keyword>
<dbReference type="InterPro" id="IPR045070">
    <property type="entry name" value="MATE_MepA-like"/>
</dbReference>
<dbReference type="NCBIfam" id="TIGR00797">
    <property type="entry name" value="matE"/>
    <property type="match status" value="1"/>
</dbReference>
<evidence type="ECO:0000313" key="13">
    <source>
        <dbReference type="Proteomes" id="UP000824243"/>
    </source>
</evidence>
<name>A0A9D1VYE0_9FIRM</name>
<dbReference type="InterPro" id="IPR051327">
    <property type="entry name" value="MATE_MepA_subfamily"/>
</dbReference>
<feature type="transmembrane region" description="Helical" evidence="11">
    <location>
        <begin position="395"/>
        <end position="416"/>
    </location>
</feature>
<feature type="transmembrane region" description="Helical" evidence="11">
    <location>
        <begin position="169"/>
        <end position="190"/>
    </location>
</feature>
<feature type="transmembrane region" description="Helical" evidence="11">
    <location>
        <begin position="202"/>
        <end position="222"/>
    </location>
</feature>